<name>A0A8J7Q4J7_9BACT</name>
<dbReference type="Proteomes" id="UP000664417">
    <property type="component" value="Unassembled WGS sequence"/>
</dbReference>
<dbReference type="Gene3D" id="3.90.1150.10">
    <property type="entry name" value="Aspartate Aminotransferase, domain 1"/>
    <property type="match status" value="1"/>
</dbReference>
<gene>
    <name evidence="5" type="primary">rfbH</name>
    <name evidence="5" type="ORF">J3U88_06155</name>
</gene>
<dbReference type="NCBIfam" id="NF011936">
    <property type="entry name" value="PRK15407.1"/>
    <property type="match status" value="1"/>
</dbReference>
<keyword evidence="2 4" id="KW-0663">Pyridoxal phosphate</keyword>
<keyword evidence="6" id="KW-1185">Reference proteome</keyword>
<evidence type="ECO:0000256" key="3">
    <source>
        <dbReference type="ARBA" id="ARBA00037999"/>
    </source>
</evidence>
<reference evidence="5" key="1">
    <citation type="submission" date="2021-03" db="EMBL/GenBank/DDBJ databases">
        <authorList>
            <person name="Wang G."/>
        </authorList>
    </citation>
    <scope>NUCLEOTIDE SEQUENCE</scope>
    <source>
        <strain evidence="5">KCTC 12899</strain>
    </source>
</reference>
<dbReference type="Pfam" id="PF01041">
    <property type="entry name" value="DegT_DnrJ_EryC1"/>
    <property type="match status" value="1"/>
</dbReference>
<evidence type="ECO:0000256" key="2">
    <source>
        <dbReference type="ARBA" id="ARBA00022898"/>
    </source>
</evidence>
<dbReference type="EMBL" id="JAFREP010000004">
    <property type="protein sequence ID" value="MBO1318039.1"/>
    <property type="molecule type" value="Genomic_DNA"/>
</dbReference>
<dbReference type="FunFam" id="3.40.640.10:FF:000079">
    <property type="entry name" value="LPS biosynthesis protein"/>
    <property type="match status" value="1"/>
</dbReference>
<comment type="cofactor">
    <cofactor evidence="1">
        <name>pyridoxal 5'-phosphate</name>
        <dbReference type="ChEBI" id="CHEBI:597326"/>
    </cofactor>
</comment>
<dbReference type="InterPro" id="IPR000653">
    <property type="entry name" value="DegT/StrS_aminotransferase"/>
</dbReference>
<evidence type="ECO:0000256" key="1">
    <source>
        <dbReference type="ARBA" id="ARBA00001933"/>
    </source>
</evidence>
<comment type="similarity">
    <text evidence="3 4">Belongs to the DegT/DnrJ/EryC1 family.</text>
</comment>
<dbReference type="Gene3D" id="3.40.640.10">
    <property type="entry name" value="Type I PLP-dependent aspartate aminotransferase-like (Major domain)"/>
    <property type="match status" value="1"/>
</dbReference>
<evidence type="ECO:0000256" key="4">
    <source>
        <dbReference type="RuleBase" id="RU004508"/>
    </source>
</evidence>
<dbReference type="PANTHER" id="PTHR30244:SF34">
    <property type="entry name" value="DTDP-4-AMINO-4,6-DIDEOXYGALACTOSE TRANSAMINASE"/>
    <property type="match status" value="1"/>
</dbReference>
<dbReference type="PANTHER" id="PTHR30244">
    <property type="entry name" value="TRANSAMINASE"/>
    <property type="match status" value="1"/>
</dbReference>
<dbReference type="AlphaFoldDB" id="A0A8J7Q4J7"/>
<dbReference type="PIRSF" id="PIRSF000390">
    <property type="entry name" value="PLP_StrS"/>
    <property type="match status" value="1"/>
</dbReference>
<accession>A0A8J7Q4J7</accession>
<dbReference type="InterPro" id="IPR015424">
    <property type="entry name" value="PyrdxlP-dep_Trfase"/>
</dbReference>
<protein>
    <submittedName>
        <fullName evidence="5">Lipopolysaccharide biosynthesis protein RfbH</fullName>
    </submittedName>
</protein>
<evidence type="ECO:0000313" key="5">
    <source>
        <dbReference type="EMBL" id="MBO1318039.1"/>
    </source>
</evidence>
<comment type="caution">
    <text evidence="5">The sequence shown here is derived from an EMBL/GenBank/DDBJ whole genome shotgun (WGS) entry which is preliminary data.</text>
</comment>
<dbReference type="GO" id="GO:0008483">
    <property type="term" value="F:transaminase activity"/>
    <property type="evidence" value="ECO:0007669"/>
    <property type="project" value="TreeGrafter"/>
</dbReference>
<sequence>MALVAKYHRARFGGEAAIKRVPVSGKVFDEKELQYGVGAVLDGWWTEGKISRRFEKSLSRFLGLKHCLVVNSGSSANLLALTALTSHVLGERRIQPGDEVITVAAGFPTTVNPILQVGCVPVFCDVLPATHNLDPSQLNAALSSKTKAVFLAHTLGNPFDLKAVRAFCDQHDLWLIEDNCDALGSRYNNRFTGTFGDLATVSFYPAHHITMGEGGVVLTQDDTLAKIVRALRDWGRDCYCPTGKDNTCGKRFGWKLGDLPEGYDHKYIYAELGYNLKNTDLNVALGLAQLDKLQGFIEKRKANFAALSALFEPWSDRFELPQATPNSDPAWFGFPLSLRADCGFSRNAVINHLEGDGIATRLVFAGNLTRQPYFARGEYSYRVATTLTQTDRVMNDAFWIGVYPGLDQRHFEIVAESLRRFFN</sequence>
<dbReference type="InterPro" id="IPR015422">
    <property type="entry name" value="PyrdxlP-dep_Trfase_small"/>
</dbReference>
<dbReference type="GO" id="GO:0000271">
    <property type="term" value="P:polysaccharide biosynthetic process"/>
    <property type="evidence" value="ECO:0007669"/>
    <property type="project" value="TreeGrafter"/>
</dbReference>
<evidence type="ECO:0000313" key="6">
    <source>
        <dbReference type="Proteomes" id="UP000664417"/>
    </source>
</evidence>
<dbReference type="GO" id="GO:0030170">
    <property type="term" value="F:pyridoxal phosphate binding"/>
    <property type="evidence" value="ECO:0007669"/>
    <property type="project" value="TreeGrafter"/>
</dbReference>
<organism evidence="5 6">
    <name type="scientific">Acanthopleuribacter pedis</name>
    <dbReference type="NCBI Taxonomy" id="442870"/>
    <lineage>
        <taxon>Bacteria</taxon>
        <taxon>Pseudomonadati</taxon>
        <taxon>Acidobacteriota</taxon>
        <taxon>Holophagae</taxon>
        <taxon>Acanthopleuribacterales</taxon>
        <taxon>Acanthopleuribacteraceae</taxon>
        <taxon>Acanthopleuribacter</taxon>
    </lineage>
</organism>
<dbReference type="SUPFAM" id="SSF53383">
    <property type="entry name" value="PLP-dependent transferases"/>
    <property type="match status" value="1"/>
</dbReference>
<proteinExistence type="inferred from homology"/>
<dbReference type="InterPro" id="IPR015421">
    <property type="entry name" value="PyrdxlP-dep_Trfase_major"/>
</dbReference>
<dbReference type="CDD" id="cd00616">
    <property type="entry name" value="AHBA_syn"/>
    <property type="match status" value="1"/>
</dbReference>